<keyword evidence="4 7" id="KW-0238">DNA-binding</keyword>
<dbReference type="GO" id="GO:0003700">
    <property type="term" value="F:DNA-binding transcription factor activity"/>
    <property type="evidence" value="ECO:0007669"/>
    <property type="project" value="InterPro"/>
</dbReference>
<evidence type="ECO:0000256" key="3">
    <source>
        <dbReference type="ARBA" id="ARBA00023015"/>
    </source>
</evidence>
<comment type="similarity">
    <text evidence="1">In the C-terminal section; belongs to the class-I pyridoxal-phosphate-dependent aminotransferase family.</text>
</comment>
<dbReference type="CDD" id="cd00609">
    <property type="entry name" value="AAT_like"/>
    <property type="match status" value="1"/>
</dbReference>
<dbReference type="InterPro" id="IPR015424">
    <property type="entry name" value="PyrdxlP-dep_Trfase"/>
</dbReference>
<dbReference type="Pfam" id="PF00155">
    <property type="entry name" value="Aminotran_1_2"/>
    <property type="match status" value="1"/>
</dbReference>
<gene>
    <name evidence="7" type="ORF">HNQ59_000452</name>
</gene>
<dbReference type="InterPro" id="IPR036390">
    <property type="entry name" value="WH_DNA-bd_sf"/>
</dbReference>
<dbReference type="EMBL" id="JACHHY010000002">
    <property type="protein sequence ID" value="MBB5017190.1"/>
    <property type="molecule type" value="Genomic_DNA"/>
</dbReference>
<dbReference type="Proteomes" id="UP000575898">
    <property type="component" value="Unassembled WGS sequence"/>
</dbReference>
<dbReference type="Gene3D" id="1.10.10.10">
    <property type="entry name" value="Winged helix-like DNA-binding domain superfamily/Winged helix DNA-binding domain"/>
    <property type="match status" value="1"/>
</dbReference>
<dbReference type="InterPro" id="IPR036388">
    <property type="entry name" value="WH-like_DNA-bd_sf"/>
</dbReference>
<evidence type="ECO:0000259" key="6">
    <source>
        <dbReference type="PROSITE" id="PS50949"/>
    </source>
</evidence>
<evidence type="ECO:0000256" key="5">
    <source>
        <dbReference type="ARBA" id="ARBA00023163"/>
    </source>
</evidence>
<dbReference type="Gene3D" id="3.40.640.10">
    <property type="entry name" value="Type I PLP-dependent aspartate aminotransferase-like (Major domain)"/>
    <property type="match status" value="1"/>
</dbReference>
<name>A0A840MFK9_9PROT</name>
<dbReference type="PANTHER" id="PTHR46577:SF2">
    <property type="entry name" value="TRANSCRIPTIONAL REGULATORY PROTEIN"/>
    <property type="match status" value="1"/>
</dbReference>
<reference evidence="7 8" key="1">
    <citation type="submission" date="2020-08" db="EMBL/GenBank/DDBJ databases">
        <title>Genomic Encyclopedia of Type Strains, Phase IV (KMG-IV): sequencing the most valuable type-strain genomes for metagenomic binning, comparative biology and taxonomic classification.</title>
        <authorList>
            <person name="Goeker M."/>
        </authorList>
    </citation>
    <scope>NUCLEOTIDE SEQUENCE [LARGE SCALE GENOMIC DNA]</scope>
    <source>
        <strain evidence="7 8">DSM 27165</strain>
    </source>
</reference>
<dbReference type="SUPFAM" id="SSF46785">
    <property type="entry name" value="Winged helix' DNA-binding domain"/>
    <property type="match status" value="1"/>
</dbReference>
<dbReference type="AlphaFoldDB" id="A0A840MFK9"/>
<evidence type="ECO:0000256" key="4">
    <source>
        <dbReference type="ARBA" id="ARBA00023125"/>
    </source>
</evidence>
<feature type="domain" description="HTH gntR-type" evidence="6">
    <location>
        <begin position="8"/>
        <end position="76"/>
    </location>
</feature>
<evidence type="ECO:0000256" key="1">
    <source>
        <dbReference type="ARBA" id="ARBA00005384"/>
    </source>
</evidence>
<dbReference type="PROSITE" id="PS50949">
    <property type="entry name" value="HTH_GNTR"/>
    <property type="match status" value="1"/>
</dbReference>
<dbReference type="SMART" id="SM00345">
    <property type="entry name" value="HTH_GNTR"/>
    <property type="match status" value="1"/>
</dbReference>
<evidence type="ECO:0000256" key="2">
    <source>
        <dbReference type="ARBA" id="ARBA00022898"/>
    </source>
</evidence>
<proteinExistence type="inferred from homology"/>
<keyword evidence="8" id="KW-1185">Reference proteome</keyword>
<dbReference type="Pfam" id="PF00392">
    <property type="entry name" value="GntR"/>
    <property type="match status" value="1"/>
</dbReference>
<keyword evidence="5" id="KW-0804">Transcription</keyword>
<evidence type="ECO:0000313" key="8">
    <source>
        <dbReference type="Proteomes" id="UP000575898"/>
    </source>
</evidence>
<dbReference type="SUPFAM" id="SSF53383">
    <property type="entry name" value="PLP-dependent transferases"/>
    <property type="match status" value="1"/>
</dbReference>
<dbReference type="GO" id="GO:0003677">
    <property type="term" value="F:DNA binding"/>
    <property type="evidence" value="ECO:0007669"/>
    <property type="project" value="UniProtKB-KW"/>
</dbReference>
<accession>A0A840MFK9</accession>
<sequence length="474" mass="52532">MDTIQRSELLYQRLADELMASIRHGILKPGERLPSIRQIAKQRELSISTVTLALRTLENKGLVEAKPQSGYFVRKQSILTPSAPVTAHIPPSNFMGVNAVVAKVRESCQNPPMEPLTSANPSPELYPTDKLMKILARQARNARPECSANGRLRGSRTLRRQIARRYLDLGFSATEDDILLAHGCMEGLNLALRAVAKPGDTIAVESPTYFVMLQLIETLGMKALEIPTDPHHGISLEALELATRDHAVQALFIVPNASNPLGVTLSPERKRQLVELMAARQVPIIEDDVFGDLHFSGPRPLPLRAYDQDGNVILVSSFSKTVSPGFSDGWIMPGRYRPQIEQLKLLNSGVMPNVLQHTLAEFLETGGYEHHLRQLRRSLAQQVADMSELVLRHFPSGTRISQPAGGCVLWVELPDELDTLSLHERAAREHISFAPGPIFSPTGRYQHCLRLSCGFPVTTGTEQMLARLSQLITR</sequence>
<dbReference type="InterPro" id="IPR015421">
    <property type="entry name" value="PyrdxlP-dep_Trfase_major"/>
</dbReference>
<dbReference type="InterPro" id="IPR000524">
    <property type="entry name" value="Tscrpt_reg_HTH_GntR"/>
</dbReference>
<keyword evidence="3" id="KW-0805">Transcription regulation</keyword>
<comment type="caution">
    <text evidence="7">The sequence shown here is derived from an EMBL/GenBank/DDBJ whole genome shotgun (WGS) entry which is preliminary data.</text>
</comment>
<dbReference type="InterPro" id="IPR051446">
    <property type="entry name" value="HTH_trans_reg/aminotransferase"/>
</dbReference>
<dbReference type="CDD" id="cd07377">
    <property type="entry name" value="WHTH_GntR"/>
    <property type="match status" value="1"/>
</dbReference>
<keyword evidence="2" id="KW-0663">Pyridoxal phosphate</keyword>
<evidence type="ECO:0000313" key="7">
    <source>
        <dbReference type="EMBL" id="MBB5017190.1"/>
    </source>
</evidence>
<dbReference type="GO" id="GO:0030170">
    <property type="term" value="F:pyridoxal phosphate binding"/>
    <property type="evidence" value="ECO:0007669"/>
    <property type="project" value="InterPro"/>
</dbReference>
<protein>
    <submittedName>
        <fullName evidence="7">DNA-binding transcriptional MocR family regulator</fullName>
    </submittedName>
</protein>
<dbReference type="RefSeq" id="WP_184034616.1">
    <property type="nucleotide sequence ID" value="NZ_JACHHY010000002.1"/>
</dbReference>
<dbReference type="Gene3D" id="3.90.1150.10">
    <property type="entry name" value="Aspartate Aminotransferase, domain 1"/>
    <property type="match status" value="1"/>
</dbReference>
<dbReference type="PANTHER" id="PTHR46577">
    <property type="entry name" value="HTH-TYPE TRANSCRIPTIONAL REGULATORY PROTEIN GABR"/>
    <property type="match status" value="1"/>
</dbReference>
<dbReference type="InterPro" id="IPR015422">
    <property type="entry name" value="PyrdxlP-dep_Trfase_small"/>
</dbReference>
<dbReference type="InterPro" id="IPR004839">
    <property type="entry name" value="Aminotransferase_I/II_large"/>
</dbReference>
<organism evidence="7 8">
    <name type="scientific">Chitinivorax tropicus</name>
    <dbReference type="NCBI Taxonomy" id="714531"/>
    <lineage>
        <taxon>Bacteria</taxon>
        <taxon>Pseudomonadati</taxon>
        <taxon>Pseudomonadota</taxon>
        <taxon>Betaproteobacteria</taxon>
        <taxon>Chitinivorax</taxon>
    </lineage>
</organism>